<dbReference type="EMBL" id="HBUE01187753">
    <property type="protein sequence ID" value="CAG6523520.1"/>
    <property type="molecule type" value="Transcribed_RNA"/>
</dbReference>
<proteinExistence type="predicted"/>
<organism evidence="1">
    <name type="scientific">Culex pipiens</name>
    <name type="common">House mosquito</name>
    <dbReference type="NCBI Taxonomy" id="7175"/>
    <lineage>
        <taxon>Eukaryota</taxon>
        <taxon>Metazoa</taxon>
        <taxon>Ecdysozoa</taxon>
        <taxon>Arthropoda</taxon>
        <taxon>Hexapoda</taxon>
        <taxon>Insecta</taxon>
        <taxon>Pterygota</taxon>
        <taxon>Neoptera</taxon>
        <taxon>Endopterygota</taxon>
        <taxon>Diptera</taxon>
        <taxon>Nematocera</taxon>
        <taxon>Culicoidea</taxon>
        <taxon>Culicidae</taxon>
        <taxon>Culicinae</taxon>
        <taxon>Culicini</taxon>
        <taxon>Culex</taxon>
        <taxon>Culex</taxon>
    </lineage>
</organism>
<dbReference type="AlphaFoldDB" id="A0A8D8E2P4"/>
<sequence>MAELDAGLRRGLNGFRFPPRSAKLPGGPAPPAESPICAGFGVGMNGLMLRLFPTRSDTGLRLTGRRWLFSDAMMSLMLGEKLLRGSLRRPPAMAYWLLAILIWPGRLPSIPGGCW</sequence>
<name>A0A8D8E2P4_CULPI</name>
<reference evidence="1" key="1">
    <citation type="submission" date="2021-05" db="EMBL/GenBank/DDBJ databases">
        <authorList>
            <person name="Alioto T."/>
            <person name="Alioto T."/>
            <person name="Gomez Garrido J."/>
        </authorList>
    </citation>
    <scope>NUCLEOTIDE SEQUENCE</scope>
</reference>
<dbReference type="EMBL" id="HBUE01293538">
    <property type="protein sequence ID" value="CAG6575192.1"/>
    <property type="molecule type" value="Transcribed_RNA"/>
</dbReference>
<protein>
    <submittedName>
        <fullName evidence="1">(northern house mosquito) hypothetical protein</fullName>
    </submittedName>
</protein>
<accession>A0A8D8E2P4</accession>
<evidence type="ECO:0000313" key="1">
    <source>
        <dbReference type="EMBL" id="CAG6523520.1"/>
    </source>
</evidence>